<feature type="transmembrane region" description="Helical" evidence="7">
    <location>
        <begin position="174"/>
        <end position="198"/>
    </location>
</feature>
<keyword evidence="5 7" id="KW-0811">Translocation</keyword>
<feature type="region of interest" description="Disordered" evidence="8">
    <location>
        <begin position="1"/>
        <end position="20"/>
    </location>
</feature>
<evidence type="ECO:0000313" key="10">
    <source>
        <dbReference type="Proteomes" id="UP000295764"/>
    </source>
</evidence>
<dbReference type="GO" id="GO:0009977">
    <property type="term" value="F:proton motive force dependent protein transmembrane transporter activity"/>
    <property type="evidence" value="ECO:0007669"/>
    <property type="project" value="TreeGrafter"/>
</dbReference>
<gene>
    <name evidence="7" type="primary">tatC</name>
    <name evidence="9" type="ORF">EDF64_12043</name>
</gene>
<comment type="caution">
    <text evidence="9">The sequence shown here is derived from an EMBL/GenBank/DDBJ whole genome shotgun (WGS) entry which is preliminary data.</text>
</comment>
<evidence type="ECO:0000256" key="6">
    <source>
        <dbReference type="ARBA" id="ARBA00023136"/>
    </source>
</evidence>
<dbReference type="AlphaFoldDB" id="A0A4R6DC50"/>
<dbReference type="InterPro" id="IPR002033">
    <property type="entry name" value="TatC"/>
</dbReference>
<keyword evidence="6 7" id="KW-0472">Membrane</keyword>
<keyword evidence="7" id="KW-0813">Transport</keyword>
<accession>A0A4R6DC50</accession>
<feature type="transmembrane region" description="Helical" evidence="7">
    <location>
        <begin position="90"/>
        <end position="111"/>
    </location>
</feature>
<feature type="transmembrane region" description="Helical" evidence="7">
    <location>
        <begin position="34"/>
        <end position="56"/>
    </location>
</feature>
<comment type="similarity">
    <text evidence="7">Belongs to the TatC family.</text>
</comment>
<dbReference type="EMBL" id="SNVW01000020">
    <property type="protein sequence ID" value="TDN41468.1"/>
    <property type="molecule type" value="Genomic_DNA"/>
</dbReference>
<feature type="transmembrane region" description="Helical" evidence="7">
    <location>
        <begin position="230"/>
        <end position="253"/>
    </location>
</feature>
<comment type="subcellular location">
    <subcellularLocation>
        <location evidence="7">Cell membrane</location>
        <topology evidence="7">Multi-pass membrane protein</topology>
    </subcellularLocation>
    <subcellularLocation>
        <location evidence="1">Membrane</location>
        <topology evidence="1">Multi-pass membrane protein</topology>
    </subcellularLocation>
</comment>
<organism evidence="9 10">
    <name type="scientific">Curtobacterium flaccumfaciens</name>
    <dbReference type="NCBI Taxonomy" id="2035"/>
    <lineage>
        <taxon>Bacteria</taxon>
        <taxon>Bacillati</taxon>
        <taxon>Actinomycetota</taxon>
        <taxon>Actinomycetes</taxon>
        <taxon>Micrococcales</taxon>
        <taxon>Microbacteriaceae</taxon>
        <taxon>Curtobacterium</taxon>
    </lineage>
</organism>
<reference evidence="9 10" key="1">
    <citation type="submission" date="2019-03" db="EMBL/GenBank/DDBJ databases">
        <title>Genomic analyses of the natural microbiome of Caenorhabditis elegans.</title>
        <authorList>
            <person name="Samuel B."/>
        </authorList>
    </citation>
    <scope>NUCLEOTIDE SEQUENCE [LARGE SCALE GENOMIC DNA]</scope>
    <source>
        <strain evidence="9 10">JUb65</strain>
    </source>
</reference>
<keyword evidence="7" id="KW-1003">Cell membrane</keyword>
<comment type="function">
    <text evidence="7">Part of the twin-arginine translocation (Tat) system that transports large folded proteins containing a characteristic twin-arginine motif in their signal peptide across membranes. Together with TatB, TatC is part of a receptor directly interacting with Tat signal peptides.</text>
</comment>
<dbReference type="HAMAP" id="MF_00902">
    <property type="entry name" value="TatC"/>
    <property type="match status" value="1"/>
</dbReference>
<dbReference type="GO" id="GO:0065002">
    <property type="term" value="P:intracellular protein transmembrane transport"/>
    <property type="evidence" value="ECO:0007669"/>
    <property type="project" value="TreeGrafter"/>
</dbReference>
<evidence type="ECO:0000256" key="8">
    <source>
        <dbReference type="SAM" id="MobiDB-lite"/>
    </source>
</evidence>
<dbReference type="Pfam" id="PF00902">
    <property type="entry name" value="TatC"/>
    <property type="match status" value="1"/>
</dbReference>
<protein>
    <recommendedName>
        <fullName evidence="7">Sec-independent protein translocase protein TatC</fullName>
    </recommendedName>
</protein>
<dbReference type="PANTHER" id="PTHR30371:SF0">
    <property type="entry name" value="SEC-INDEPENDENT PROTEIN TRANSLOCASE PROTEIN TATC, CHLOROPLASTIC-RELATED"/>
    <property type="match status" value="1"/>
</dbReference>
<dbReference type="PANTHER" id="PTHR30371">
    <property type="entry name" value="SEC-INDEPENDENT PROTEIN TRANSLOCASE PROTEIN TATC"/>
    <property type="match status" value="1"/>
</dbReference>
<keyword evidence="2 7" id="KW-0812">Transmembrane</keyword>
<dbReference type="Proteomes" id="UP000295764">
    <property type="component" value="Unassembled WGS sequence"/>
</dbReference>
<dbReference type="NCBIfam" id="TIGR00945">
    <property type="entry name" value="tatC"/>
    <property type="match status" value="1"/>
</dbReference>
<dbReference type="GO" id="GO:0033281">
    <property type="term" value="C:TAT protein transport complex"/>
    <property type="evidence" value="ECO:0007669"/>
    <property type="project" value="UniProtKB-UniRule"/>
</dbReference>
<keyword evidence="4 7" id="KW-1133">Transmembrane helix</keyword>
<sequence length="273" mass="29606">MSAPSVPRGTTRQKRPDAGTMSLGQHLNELRKRLFRAVLAIAICAVIGWFLTPFVLDQLRAPVTELADAGGGHTAELNFPAISGAFDLRLQITITIALVIASPVWLYQVWAFIVPALVRKERLYAIGFLGSAIPLFLGGCWFGWYVLPHIVQILGSFVAHQDTSIVDAKAYYDFAVKLVLAVGIAFVLPVFLVLLNFVGVLTAKAILGAWRIAVLCILIFTALVTPSADIASMFLLAIPMGVLYLAACAVTWLHDRRLARRLAAASSTTHPVT</sequence>
<dbReference type="PRINTS" id="PR01840">
    <property type="entry name" value="TATCFAMILY"/>
</dbReference>
<evidence type="ECO:0000256" key="4">
    <source>
        <dbReference type="ARBA" id="ARBA00022989"/>
    </source>
</evidence>
<feature type="transmembrane region" description="Helical" evidence="7">
    <location>
        <begin position="123"/>
        <end position="147"/>
    </location>
</feature>
<dbReference type="GO" id="GO:0043953">
    <property type="term" value="P:protein transport by the Tat complex"/>
    <property type="evidence" value="ECO:0007669"/>
    <property type="project" value="UniProtKB-UniRule"/>
</dbReference>
<keyword evidence="3 7" id="KW-0653">Protein transport</keyword>
<evidence type="ECO:0000256" key="3">
    <source>
        <dbReference type="ARBA" id="ARBA00022927"/>
    </source>
</evidence>
<feature type="transmembrane region" description="Helical" evidence="7">
    <location>
        <begin position="205"/>
        <end position="224"/>
    </location>
</feature>
<name>A0A4R6DC50_9MICO</name>
<comment type="subunit">
    <text evidence="7">The Tat system comprises two distinct complexes: a TatABC complex, containing multiple copies of TatA, TatB and TatC subunits, and a separate TatA complex, containing only TatA subunits. Substrates initially bind to the TatABC complex, which probably triggers association of the separate TatA complex to form the active translocon.</text>
</comment>
<evidence type="ECO:0000256" key="2">
    <source>
        <dbReference type="ARBA" id="ARBA00022692"/>
    </source>
</evidence>
<evidence type="ECO:0000313" key="9">
    <source>
        <dbReference type="EMBL" id="TDN41468.1"/>
    </source>
</evidence>
<evidence type="ECO:0000256" key="5">
    <source>
        <dbReference type="ARBA" id="ARBA00023010"/>
    </source>
</evidence>
<proteinExistence type="inferred from homology"/>
<evidence type="ECO:0000256" key="7">
    <source>
        <dbReference type="HAMAP-Rule" id="MF_00902"/>
    </source>
</evidence>
<evidence type="ECO:0000256" key="1">
    <source>
        <dbReference type="ARBA" id="ARBA00004141"/>
    </source>
</evidence>